<dbReference type="RefSeq" id="WP_345371397.1">
    <property type="nucleotide sequence ID" value="NZ_BAABKD010000011.1"/>
</dbReference>
<accession>A0ABP9MCU7</accession>
<dbReference type="Gene3D" id="3.10.450.50">
    <property type="match status" value="1"/>
</dbReference>
<dbReference type="InterPro" id="IPR000391">
    <property type="entry name" value="Rng_hydr_dOase-bsu"/>
</dbReference>
<keyword evidence="2" id="KW-0560">Oxidoreductase</keyword>
<dbReference type="SUPFAM" id="SSF54427">
    <property type="entry name" value="NTF2-like"/>
    <property type="match status" value="1"/>
</dbReference>
<comment type="similarity">
    <text evidence="1">Belongs to the bacterial ring-hydroxylating dioxygenase beta subunit family.</text>
</comment>
<evidence type="ECO:0000313" key="3">
    <source>
        <dbReference type="EMBL" id="GAA5092195.1"/>
    </source>
</evidence>
<dbReference type="Pfam" id="PF00866">
    <property type="entry name" value="Ring_hydroxyl_B"/>
    <property type="match status" value="1"/>
</dbReference>
<evidence type="ECO:0000313" key="4">
    <source>
        <dbReference type="Proteomes" id="UP001500227"/>
    </source>
</evidence>
<gene>
    <name evidence="3" type="ORF">GCM10023337_19150</name>
</gene>
<dbReference type="EMBL" id="BAABKD010000011">
    <property type="protein sequence ID" value="GAA5092195.1"/>
    <property type="molecule type" value="Genomic_DNA"/>
</dbReference>
<proteinExistence type="inferred from homology"/>
<dbReference type="InterPro" id="IPR032710">
    <property type="entry name" value="NTF2-like_dom_sf"/>
</dbReference>
<evidence type="ECO:0000256" key="1">
    <source>
        <dbReference type="ARBA" id="ARBA00009570"/>
    </source>
</evidence>
<organism evidence="3 4">
    <name type="scientific">Paenalcaligenes hermetiae</name>
    <dbReference type="NCBI Taxonomy" id="1157987"/>
    <lineage>
        <taxon>Bacteria</taxon>
        <taxon>Pseudomonadati</taxon>
        <taxon>Pseudomonadota</taxon>
        <taxon>Betaproteobacteria</taxon>
        <taxon>Burkholderiales</taxon>
        <taxon>Alcaligenaceae</taxon>
        <taxon>Paenalcaligenes</taxon>
    </lineage>
</organism>
<dbReference type="PANTHER" id="PTHR41534:SF1">
    <property type="entry name" value="BLR3401 PROTEIN"/>
    <property type="match status" value="1"/>
</dbReference>
<evidence type="ECO:0000256" key="2">
    <source>
        <dbReference type="ARBA" id="ARBA00023002"/>
    </source>
</evidence>
<keyword evidence="4" id="KW-1185">Reference proteome</keyword>
<comment type="caution">
    <text evidence="3">The sequence shown here is derived from an EMBL/GenBank/DDBJ whole genome shotgun (WGS) entry which is preliminary data.</text>
</comment>
<protein>
    <submittedName>
        <fullName evidence="3">Aromatic-ring-hydroxylating dioxygenase subunit beta</fullName>
    </submittedName>
</protein>
<dbReference type="Proteomes" id="UP001500227">
    <property type="component" value="Unassembled WGS sequence"/>
</dbReference>
<reference evidence="4" key="1">
    <citation type="journal article" date="2019" name="Int. J. Syst. Evol. Microbiol.">
        <title>The Global Catalogue of Microorganisms (GCM) 10K type strain sequencing project: providing services to taxonomists for standard genome sequencing and annotation.</title>
        <authorList>
            <consortium name="The Broad Institute Genomics Platform"/>
            <consortium name="The Broad Institute Genome Sequencing Center for Infectious Disease"/>
            <person name="Wu L."/>
            <person name="Ma J."/>
        </authorList>
    </citation>
    <scope>NUCLEOTIDE SEQUENCE [LARGE SCALE GENOMIC DNA]</scope>
    <source>
        <strain evidence="4">JCM 18423</strain>
    </source>
</reference>
<name>A0ABP9MCU7_9BURK</name>
<dbReference type="GO" id="GO:0051213">
    <property type="term" value="F:dioxygenase activity"/>
    <property type="evidence" value="ECO:0007669"/>
    <property type="project" value="UniProtKB-KW"/>
</dbReference>
<dbReference type="PANTHER" id="PTHR41534">
    <property type="entry name" value="BLR3401 PROTEIN"/>
    <property type="match status" value="1"/>
</dbReference>
<keyword evidence="3" id="KW-0223">Dioxygenase</keyword>
<sequence length="154" mass="18033">MEIADFIFYENKLLDSERYDEWYELFAEDGVYWIPGSSQQTDPENEISIALENKLLLRLRIERLAHQRAFSLQPQVKGLRLVQNPCVLNADIKLGLIQVETNIIYSEYQADRTDIYPANVIYYLQPKQQSWEIVQKKVNLLAVDGHLPCIQLFV</sequence>